<feature type="compositionally biased region" description="Low complexity" evidence="1">
    <location>
        <begin position="40"/>
        <end position="49"/>
    </location>
</feature>
<gene>
    <name evidence="2" type="ORF">FH972_025089</name>
</gene>
<evidence type="ECO:0000313" key="2">
    <source>
        <dbReference type="EMBL" id="KAB8437411.1"/>
    </source>
</evidence>
<dbReference type="Proteomes" id="UP000327013">
    <property type="component" value="Unassembled WGS sequence"/>
</dbReference>
<reference evidence="2 3" key="1">
    <citation type="submission" date="2019-06" db="EMBL/GenBank/DDBJ databases">
        <title>A chromosomal-level reference genome of Carpinus fangiana (Coryloideae, Betulaceae).</title>
        <authorList>
            <person name="Yang X."/>
            <person name="Wang Z."/>
            <person name="Zhang L."/>
            <person name="Hao G."/>
            <person name="Liu J."/>
            <person name="Yang Y."/>
        </authorList>
    </citation>
    <scope>NUCLEOTIDE SEQUENCE [LARGE SCALE GENOMIC DNA]</scope>
    <source>
        <strain evidence="2">Cfa_2016G</strain>
        <tissue evidence="2">Leaf</tissue>
    </source>
</reference>
<name>A0A5N6L058_9ROSI</name>
<proteinExistence type="predicted"/>
<keyword evidence="3" id="KW-1185">Reference proteome</keyword>
<sequence length="371" mass="39386">MPAVVGEEGWTGEGMPCLAEARGSAEEEGVRTGERLSEAGDSGSSSSDSSCDRDCVMTRGVKFAREGEKEKQLSGKAGSQICELCRMRYVIGDAGSPGGARCVAAGGLDRTRAVSSPMEASDRASRDLRTGRAEQLRPGIGRRGDAARVTEETSETEEGVSIKYIGLPCDEIAPPAAAASVSSRARCGRSRRSQRLSLAAALSSTTSLQLNVSQCLCGHAAAGHPHRMSAVIRQIEGQVAAPRTINQRFPILALAPFPPRWRLACGNPEAHQLRLLFASAGRCAPHRCCKSALGWRRALAGSAGNPSEWWHCDFHLVTAVTTTNDTGTGRVLRTHVPPVALQCRISPQPVDMQFAKPMILPARALAHAGLE</sequence>
<dbReference type="EMBL" id="VIBQ01000036">
    <property type="protein sequence ID" value="KAB8437411.1"/>
    <property type="molecule type" value="Genomic_DNA"/>
</dbReference>
<feature type="region of interest" description="Disordered" evidence="1">
    <location>
        <begin position="1"/>
        <end position="53"/>
    </location>
</feature>
<evidence type="ECO:0000313" key="3">
    <source>
        <dbReference type="Proteomes" id="UP000327013"/>
    </source>
</evidence>
<organism evidence="2 3">
    <name type="scientific">Carpinus fangiana</name>
    <dbReference type="NCBI Taxonomy" id="176857"/>
    <lineage>
        <taxon>Eukaryota</taxon>
        <taxon>Viridiplantae</taxon>
        <taxon>Streptophyta</taxon>
        <taxon>Embryophyta</taxon>
        <taxon>Tracheophyta</taxon>
        <taxon>Spermatophyta</taxon>
        <taxon>Magnoliopsida</taxon>
        <taxon>eudicotyledons</taxon>
        <taxon>Gunneridae</taxon>
        <taxon>Pentapetalae</taxon>
        <taxon>rosids</taxon>
        <taxon>fabids</taxon>
        <taxon>Fagales</taxon>
        <taxon>Betulaceae</taxon>
        <taxon>Carpinus</taxon>
    </lineage>
</organism>
<accession>A0A5N6L058</accession>
<protein>
    <submittedName>
        <fullName evidence="2">Uncharacterized protein</fullName>
    </submittedName>
</protein>
<dbReference type="AlphaFoldDB" id="A0A5N6L058"/>
<feature type="compositionally biased region" description="Basic and acidic residues" evidence="1">
    <location>
        <begin position="23"/>
        <end position="38"/>
    </location>
</feature>
<comment type="caution">
    <text evidence="2">The sequence shown here is derived from an EMBL/GenBank/DDBJ whole genome shotgun (WGS) entry which is preliminary data.</text>
</comment>
<evidence type="ECO:0000256" key="1">
    <source>
        <dbReference type="SAM" id="MobiDB-lite"/>
    </source>
</evidence>